<organism evidence="1 2">
    <name type="scientific">Nostoc sphaeroides CCNUC1</name>
    <dbReference type="NCBI Taxonomy" id="2653204"/>
    <lineage>
        <taxon>Bacteria</taxon>
        <taxon>Bacillati</taxon>
        <taxon>Cyanobacteriota</taxon>
        <taxon>Cyanophyceae</taxon>
        <taxon>Nostocales</taxon>
        <taxon>Nostocaceae</taxon>
        <taxon>Nostoc</taxon>
    </lineage>
</organism>
<dbReference type="KEGG" id="nsh:GXM_01288"/>
<dbReference type="Proteomes" id="UP000326678">
    <property type="component" value="Chromosome Gxm1"/>
</dbReference>
<dbReference type="AlphaFoldDB" id="A0A5P8VTP9"/>
<evidence type="ECO:0000313" key="1">
    <source>
        <dbReference type="EMBL" id="QFS43815.1"/>
    </source>
</evidence>
<name>A0A5P8VTP9_9NOSO</name>
<protein>
    <submittedName>
        <fullName evidence="1">Uncharacterized protein</fullName>
    </submittedName>
</protein>
<accession>A0A5P8VTP9</accession>
<sequence length="59" mass="6651">MSPQVVLRRSPLTHYSLLPPDTLLLSIAHTDAIAMIGLYPIHSDLSLFRREALNLTPQR</sequence>
<proteinExistence type="predicted"/>
<keyword evidence="2" id="KW-1185">Reference proteome</keyword>
<gene>
    <name evidence="1" type="ORF">GXM_01288</name>
</gene>
<dbReference type="EMBL" id="CP045226">
    <property type="protein sequence ID" value="QFS43815.1"/>
    <property type="molecule type" value="Genomic_DNA"/>
</dbReference>
<reference evidence="1 2" key="1">
    <citation type="submission" date="2019-10" db="EMBL/GenBank/DDBJ databases">
        <title>Genomic and transcriptomic insights into the perfect genentic adaptation of a filamentous nitrogen-fixing cyanobacterium to rice fields.</title>
        <authorList>
            <person name="Chen Z."/>
        </authorList>
    </citation>
    <scope>NUCLEOTIDE SEQUENCE [LARGE SCALE GENOMIC DNA]</scope>
    <source>
        <strain evidence="1">CCNUC1</strain>
    </source>
</reference>
<evidence type="ECO:0000313" key="2">
    <source>
        <dbReference type="Proteomes" id="UP000326678"/>
    </source>
</evidence>